<dbReference type="Proteomes" id="UP000612893">
    <property type="component" value="Unassembled WGS sequence"/>
</dbReference>
<evidence type="ECO:0000256" key="8">
    <source>
        <dbReference type="RuleBase" id="RU362010"/>
    </source>
</evidence>
<evidence type="ECO:0000256" key="1">
    <source>
        <dbReference type="ARBA" id="ARBA00004651"/>
    </source>
</evidence>
<evidence type="ECO:0000256" key="6">
    <source>
        <dbReference type="ARBA" id="ARBA00022989"/>
    </source>
</evidence>
<dbReference type="SUPFAM" id="SSF144083">
    <property type="entry name" value="Magnesium transport protein CorA, transmembrane region"/>
    <property type="match status" value="1"/>
</dbReference>
<evidence type="ECO:0000256" key="5">
    <source>
        <dbReference type="ARBA" id="ARBA00022692"/>
    </source>
</evidence>
<dbReference type="InterPro" id="IPR045863">
    <property type="entry name" value="CorA_TM1_TM2"/>
</dbReference>
<comment type="subcellular location">
    <subcellularLocation>
        <location evidence="1">Cell membrane</location>
        <topology evidence="1">Multi-pass membrane protein</topology>
    </subcellularLocation>
    <subcellularLocation>
        <location evidence="8">Membrane</location>
        <topology evidence="8">Multi-pass membrane protein</topology>
    </subcellularLocation>
</comment>
<dbReference type="SUPFAM" id="SSF143865">
    <property type="entry name" value="CorA soluble domain-like"/>
    <property type="match status" value="1"/>
</dbReference>
<protein>
    <recommendedName>
        <fullName evidence="8">Magnesium transport protein CorA</fullName>
    </recommendedName>
</protein>
<feature type="transmembrane region" description="Helical" evidence="8">
    <location>
        <begin position="293"/>
        <end position="313"/>
    </location>
</feature>
<dbReference type="Gene3D" id="3.30.460.20">
    <property type="entry name" value="CorA soluble domain-like"/>
    <property type="match status" value="1"/>
</dbReference>
<dbReference type="InterPro" id="IPR002523">
    <property type="entry name" value="MgTranspt_CorA/ZnTranspt_ZntB"/>
</dbReference>
<dbReference type="GO" id="GO:0015095">
    <property type="term" value="F:magnesium ion transmembrane transporter activity"/>
    <property type="evidence" value="ECO:0007669"/>
    <property type="project" value="UniProtKB-UniRule"/>
</dbReference>
<evidence type="ECO:0000256" key="3">
    <source>
        <dbReference type="ARBA" id="ARBA00022448"/>
    </source>
</evidence>
<dbReference type="GO" id="GO:0005886">
    <property type="term" value="C:plasma membrane"/>
    <property type="evidence" value="ECO:0007669"/>
    <property type="project" value="UniProtKB-SubCell"/>
</dbReference>
<dbReference type="InterPro" id="IPR045861">
    <property type="entry name" value="CorA_cytoplasmic_dom"/>
</dbReference>
<evidence type="ECO:0000256" key="7">
    <source>
        <dbReference type="ARBA" id="ARBA00023136"/>
    </source>
</evidence>
<keyword evidence="7 8" id="KW-0472">Membrane</keyword>
<keyword evidence="8" id="KW-0460">Magnesium</keyword>
<proteinExistence type="inferred from homology"/>
<dbReference type="NCBIfam" id="TIGR00383">
    <property type="entry name" value="corA"/>
    <property type="match status" value="1"/>
</dbReference>
<name>A0A934KDP8_9BACT</name>
<sequence>MRTLFTFSGEISEPDDKQIAARHAKCDQDGFWLDIQDPTDADYSLLLDVFHYHRLTVEDIQQENARPKLEQYRGYLFAIVFTARLEESQLGYQEQHLYFSKNALVTVHHGPAPEITALMERFRKSPDLTQKDPSFLEYLVVNELTEGMFAVLDQLDDRIDSLEDQIIERPTSRILSQIYKLKHDVIELRRILGAQREVFQHLVTHAVQFHSEDTSVYYRDVYDHVVRQYETVDSLRDLLTGSMDVYLSTVSNRLNGSMRQLTVIASLFLPLTFLTGFFGMNFAFLVGKIMSPFAFAGGVSVMLASTAIQLYIFHRRGWI</sequence>
<accession>A0A934KDP8</accession>
<evidence type="ECO:0000256" key="4">
    <source>
        <dbReference type="ARBA" id="ARBA00022475"/>
    </source>
</evidence>
<comment type="caution">
    <text evidence="9">The sequence shown here is derived from an EMBL/GenBank/DDBJ whole genome shotgun (WGS) entry which is preliminary data.</text>
</comment>
<evidence type="ECO:0000313" key="9">
    <source>
        <dbReference type="EMBL" id="MBJ7601138.1"/>
    </source>
</evidence>
<comment type="similarity">
    <text evidence="2 8">Belongs to the CorA metal ion transporter (MIT) (TC 1.A.35) family.</text>
</comment>
<feature type="transmembrane region" description="Helical" evidence="8">
    <location>
        <begin position="261"/>
        <end position="287"/>
    </location>
</feature>
<dbReference type="GO" id="GO:0015087">
    <property type="term" value="F:cobalt ion transmembrane transporter activity"/>
    <property type="evidence" value="ECO:0007669"/>
    <property type="project" value="UniProtKB-UniRule"/>
</dbReference>
<evidence type="ECO:0000313" key="10">
    <source>
        <dbReference type="Proteomes" id="UP000612893"/>
    </source>
</evidence>
<dbReference type="Pfam" id="PF01544">
    <property type="entry name" value="CorA"/>
    <property type="match status" value="1"/>
</dbReference>
<dbReference type="RefSeq" id="WP_338205234.1">
    <property type="nucleotide sequence ID" value="NZ_JAEKNR010000234.1"/>
</dbReference>
<keyword evidence="10" id="KW-1185">Reference proteome</keyword>
<dbReference type="CDD" id="cd12822">
    <property type="entry name" value="TmCorA-like"/>
    <property type="match status" value="1"/>
</dbReference>
<keyword evidence="3 8" id="KW-0813">Transport</keyword>
<gene>
    <name evidence="8 9" type="primary">corA</name>
    <name evidence="9" type="ORF">JF922_24075</name>
</gene>
<evidence type="ECO:0000256" key="2">
    <source>
        <dbReference type="ARBA" id="ARBA00009765"/>
    </source>
</evidence>
<dbReference type="PANTHER" id="PTHR46494:SF1">
    <property type="entry name" value="CORA FAMILY METAL ION TRANSPORTER (EUROFUNG)"/>
    <property type="match status" value="1"/>
</dbReference>
<keyword evidence="4 8" id="KW-1003">Cell membrane</keyword>
<dbReference type="EMBL" id="JAEKNR010000234">
    <property type="protein sequence ID" value="MBJ7601138.1"/>
    <property type="molecule type" value="Genomic_DNA"/>
</dbReference>
<dbReference type="InterPro" id="IPR004488">
    <property type="entry name" value="Mg/Co-transport_prot_CorA"/>
</dbReference>
<keyword evidence="5 8" id="KW-0812">Transmembrane</keyword>
<reference evidence="9" key="1">
    <citation type="submission" date="2020-10" db="EMBL/GenBank/DDBJ databases">
        <title>Ca. Dormibacterota MAGs.</title>
        <authorList>
            <person name="Montgomery K."/>
        </authorList>
    </citation>
    <scope>NUCLEOTIDE SEQUENCE [LARGE SCALE GENOMIC DNA]</scope>
    <source>
        <strain evidence="9">SC8812_S17_10</strain>
    </source>
</reference>
<comment type="function">
    <text evidence="8">Mediates influx of magnesium ions.</text>
</comment>
<dbReference type="AlphaFoldDB" id="A0A934KDP8"/>
<dbReference type="Gene3D" id="1.20.58.340">
    <property type="entry name" value="Magnesium transport protein CorA, transmembrane region"/>
    <property type="match status" value="2"/>
</dbReference>
<keyword evidence="6 8" id="KW-1133">Transmembrane helix</keyword>
<organism evidence="9 10">
    <name type="scientific">Candidatus Nephthysia bennettiae</name>
    <dbReference type="NCBI Taxonomy" id="3127016"/>
    <lineage>
        <taxon>Bacteria</taxon>
        <taxon>Bacillati</taxon>
        <taxon>Candidatus Dormiibacterota</taxon>
        <taxon>Candidatus Dormibacteria</taxon>
        <taxon>Candidatus Dormibacterales</taxon>
        <taxon>Candidatus Dormibacteraceae</taxon>
        <taxon>Candidatus Nephthysia</taxon>
    </lineage>
</organism>
<dbReference type="PANTHER" id="PTHR46494">
    <property type="entry name" value="CORA FAMILY METAL ION TRANSPORTER (EUROFUNG)"/>
    <property type="match status" value="1"/>
</dbReference>
<keyword evidence="8" id="KW-0406">Ion transport</keyword>